<dbReference type="Gene3D" id="3.10.10.10">
    <property type="entry name" value="HIV Type 1 Reverse Transcriptase, subunit A, domain 1"/>
    <property type="match status" value="1"/>
</dbReference>
<dbReference type="GO" id="GO:0015074">
    <property type="term" value="P:DNA integration"/>
    <property type="evidence" value="ECO:0007669"/>
    <property type="project" value="InterPro"/>
</dbReference>
<dbReference type="SUPFAM" id="SSF53098">
    <property type="entry name" value="Ribonuclease H-like"/>
    <property type="match status" value="1"/>
</dbReference>
<dbReference type="EC" id="3.1.26.4" evidence="2"/>
<dbReference type="CDD" id="cd01647">
    <property type="entry name" value="RT_LTR"/>
    <property type="match status" value="1"/>
</dbReference>
<evidence type="ECO:0000313" key="8">
    <source>
        <dbReference type="Proteomes" id="UP001497482"/>
    </source>
</evidence>
<dbReference type="GO" id="GO:0003676">
    <property type="term" value="F:nucleic acid binding"/>
    <property type="evidence" value="ECO:0007669"/>
    <property type="project" value="InterPro"/>
</dbReference>
<feature type="region of interest" description="Disordered" evidence="4">
    <location>
        <begin position="822"/>
        <end position="895"/>
    </location>
</feature>
<dbReference type="Pfam" id="PF17921">
    <property type="entry name" value="Integrase_H2C2"/>
    <property type="match status" value="1"/>
</dbReference>
<dbReference type="SUPFAM" id="SSF56672">
    <property type="entry name" value="DNA/RNA polymerases"/>
    <property type="match status" value="1"/>
</dbReference>
<feature type="domain" description="Reverse transcriptase" evidence="5">
    <location>
        <begin position="164"/>
        <end position="342"/>
    </location>
</feature>
<dbReference type="EMBL" id="OZ035828">
    <property type="protein sequence ID" value="CAL1609074.1"/>
    <property type="molecule type" value="Genomic_DNA"/>
</dbReference>
<sequence>MELDTGSAVSVMAHSDFVQYFGDQKLNSSSVLLKTYTGEKIKPLGVLPVEVQHNGQQCTLDLYIVKRGGPALWGRDWLRKLQLDWKSIKSLQVAPNTTDKSTEVKLETVLVAATPVFQDGIGTLKNIKGKIVLQDGAIPRFHKARPVPYAIRQKVEAELDRLEADGILSKVDWSPWATPIVPVAKKSGAVRVCGDFKITINPVLQAEQYPLPRIEDIFANLAGGKRFTKVDLAEAYLQMEIEEDSKMFLTINTLKGLYRYNRLVFGVASAPAIWQRAMDQVLQGIPGTQCYLDDIIVTGANDNEHLENLHKVLQRLQDYGLRARRDKCEFFKPCITYCGHTIDAQGLHKCKEKINAVMKAPQPQDVQQLRSFLGFINYYHRFMPNLSTVLHPLNELLQADGLSRLPLDTATGTKGDKESVAMFTLMQIESLPVTAEMIERETRKDATLSQVYKATQTGWAASERSFLAPYFQRRDELAIDSGCLMWGMRIIIPTKVRSRVLEELHSGHLGVVKMKALARSYVWWPGIDQQIEQLAAHCPGCQRVQNEPTVAPLHTWEWPTSPWQRIHIDFAGPFMNKTFLVVVDACSKWPEVFAMKSTTTANTIDVLRGLFARTGIPEQLVSDNGPQFTASEFQMFMKLNGIRHITSAPYHPATNGLAERFVQTLKQGLRAFADAPISLQQKLANVLFAYRNATHATTNRTPAILFLGRGLRSRLDLLKPNLRRTVMDRQIKQGKGTHNRETRQLEIGQTVLARDYRGEHKWIPSIIRERQGPLSYTVEVAPDTIWRRHLDQLRGSEVRTAAEMVDPAASFIAAQGDLSLPTASATPETMSLPSSTAGQDSRNLQSSDSDMGCLPSPGPPLTPRIGLPRAGASPAVTPERRYPMRTHRPPKRLSL</sequence>
<dbReference type="InterPro" id="IPR036397">
    <property type="entry name" value="RNaseH_sf"/>
</dbReference>
<dbReference type="PANTHER" id="PTHR37984:SF14">
    <property type="entry name" value="RIBONUCLEASE H"/>
    <property type="match status" value="1"/>
</dbReference>
<evidence type="ECO:0000256" key="3">
    <source>
        <dbReference type="ARBA" id="ARBA00039658"/>
    </source>
</evidence>
<feature type="compositionally biased region" description="Polar residues" evidence="4">
    <location>
        <begin position="822"/>
        <end position="849"/>
    </location>
</feature>
<keyword evidence="8" id="KW-1185">Reference proteome</keyword>
<feature type="domain" description="Integrase catalytic" evidence="6">
    <location>
        <begin position="558"/>
        <end position="710"/>
    </location>
</feature>
<feature type="compositionally biased region" description="Basic residues" evidence="4">
    <location>
        <begin position="883"/>
        <end position="895"/>
    </location>
</feature>
<evidence type="ECO:0000256" key="1">
    <source>
        <dbReference type="ARBA" id="ARBA00010879"/>
    </source>
</evidence>
<dbReference type="AlphaFoldDB" id="A0AAV2M6Y3"/>
<name>A0AAV2M6Y3_KNICA</name>
<dbReference type="Gene3D" id="3.30.70.270">
    <property type="match status" value="2"/>
</dbReference>
<organism evidence="7 8">
    <name type="scientific">Knipowitschia caucasica</name>
    <name type="common">Caucasian dwarf goby</name>
    <name type="synonym">Pomatoschistus caucasicus</name>
    <dbReference type="NCBI Taxonomy" id="637954"/>
    <lineage>
        <taxon>Eukaryota</taxon>
        <taxon>Metazoa</taxon>
        <taxon>Chordata</taxon>
        <taxon>Craniata</taxon>
        <taxon>Vertebrata</taxon>
        <taxon>Euteleostomi</taxon>
        <taxon>Actinopterygii</taxon>
        <taxon>Neopterygii</taxon>
        <taxon>Teleostei</taxon>
        <taxon>Neoteleostei</taxon>
        <taxon>Acanthomorphata</taxon>
        <taxon>Gobiaria</taxon>
        <taxon>Gobiiformes</taxon>
        <taxon>Gobioidei</taxon>
        <taxon>Gobiidae</taxon>
        <taxon>Gobiinae</taxon>
        <taxon>Knipowitschia</taxon>
    </lineage>
</organism>
<comment type="similarity">
    <text evidence="1">Belongs to the beta type-B retroviral polymerase family. HERV class-II K(HML-2) pol subfamily.</text>
</comment>
<dbReference type="SUPFAM" id="SSF50630">
    <property type="entry name" value="Acid proteases"/>
    <property type="match status" value="1"/>
</dbReference>
<dbReference type="InterPro" id="IPR043128">
    <property type="entry name" value="Rev_trsase/Diguanyl_cyclase"/>
</dbReference>
<evidence type="ECO:0000256" key="4">
    <source>
        <dbReference type="SAM" id="MobiDB-lite"/>
    </source>
</evidence>
<evidence type="ECO:0000313" key="7">
    <source>
        <dbReference type="EMBL" id="CAL1609074.1"/>
    </source>
</evidence>
<dbReference type="Pfam" id="PF00665">
    <property type="entry name" value="rve"/>
    <property type="match status" value="1"/>
</dbReference>
<evidence type="ECO:0000259" key="5">
    <source>
        <dbReference type="PROSITE" id="PS50878"/>
    </source>
</evidence>
<protein>
    <recommendedName>
        <fullName evidence="3">Gypsy retrotransposon integrase-like protein 1</fullName>
        <ecNumber evidence="2">3.1.26.4</ecNumber>
    </recommendedName>
</protein>
<dbReference type="PANTHER" id="PTHR37984">
    <property type="entry name" value="PROTEIN CBG26694"/>
    <property type="match status" value="1"/>
</dbReference>
<dbReference type="InterPro" id="IPR001584">
    <property type="entry name" value="Integrase_cat-core"/>
</dbReference>
<evidence type="ECO:0000259" key="6">
    <source>
        <dbReference type="PROSITE" id="PS50994"/>
    </source>
</evidence>
<dbReference type="Pfam" id="PF00078">
    <property type="entry name" value="RVT_1"/>
    <property type="match status" value="1"/>
</dbReference>
<dbReference type="PROSITE" id="PS50878">
    <property type="entry name" value="RT_POL"/>
    <property type="match status" value="1"/>
</dbReference>
<dbReference type="InterPro" id="IPR000477">
    <property type="entry name" value="RT_dom"/>
</dbReference>
<dbReference type="GO" id="GO:0004523">
    <property type="term" value="F:RNA-DNA hybrid ribonuclease activity"/>
    <property type="evidence" value="ECO:0007669"/>
    <property type="project" value="UniProtKB-EC"/>
</dbReference>
<dbReference type="InterPro" id="IPR043502">
    <property type="entry name" value="DNA/RNA_pol_sf"/>
</dbReference>
<dbReference type="Gene3D" id="3.30.420.10">
    <property type="entry name" value="Ribonuclease H-like superfamily/Ribonuclease H"/>
    <property type="match status" value="1"/>
</dbReference>
<proteinExistence type="inferred from homology"/>
<accession>A0AAV2M6Y3</accession>
<dbReference type="Gene3D" id="1.10.340.70">
    <property type="match status" value="1"/>
</dbReference>
<evidence type="ECO:0000256" key="2">
    <source>
        <dbReference type="ARBA" id="ARBA00012180"/>
    </source>
</evidence>
<dbReference type="InterPro" id="IPR050951">
    <property type="entry name" value="Retrovirus_Pol_polyprotein"/>
</dbReference>
<dbReference type="Proteomes" id="UP001497482">
    <property type="component" value="Chromosome 6"/>
</dbReference>
<gene>
    <name evidence="7" type="ORF">KC01_LOCUS35898</name>
</gene>
<dbReference type="Gene3D" id="2.40.70.10">
    <property type="entry name" value="Acid Proteases"/>
    <property type="match status" value="1"/>
</dbReference>
<dbReference type="InterPro" id="IPR021109">
    <property type="entry name" value="Peptidase_aspartic_dom_sf"/>
</dbReference>
<dbReference type="PROSITE" id="PS50994">
    <property type="entry name" value="INTEGRASE"/>
    <property type="match status" value="1"/>
</dbReference>
<reference evidence="7 8" key="1">
    <citation type="submission" date="2024-04" db="EMBL/GenBank/DDBJ databases">
        <authorList>
            <person name="Waldvogel A.-M."/>
            <person name="Schoenle A."/>
        </authorList>
    </citation>
    <scope>NUCLEOTIDE SEQUENCE [LARGE SCALE GENOMIC DNA]</scope>
</reference>
<dbReference type="FunFam" id="3.30.420.10:FF:000063">
    <property type="entry name" value="Retrovirus-related Pol polyprotein from transposon 297-like Protein"/>
    <property type="match status" value="1"/>
</dbReference>
<dbReference type="InterPro" id="IPR012337">
    <property type="entry name" value="RNaseH-like_sf"/>
</dbReference>
<dbReference type="InterPro" id="IPR041588">
    <property type="entry name" value="Integrase_H2C2"/>
</dbReference>
<dbReference type="FunFam" id="1.10.340.70:FF:000003">
    <property type="entry name" value="Protein CBG25708"/>
    <property type="match status" value="1"/>
</dbReference>